<dbReference type="Proteomes" id="UP000759131">
    <property type="component" value="Unassembled WGS sequence"/>
</dbReference>
<keyword evidence="2" id="KW-1185">Reference proteome</keyword>
<gene>
    <name evidence="1" type="ORF">OSB1V03_LOCUS5658</name>
</gene>
<dbReference type="EMBL" id="OC857470">
    <property type="protein sequence ID" value="CAD7625223.1"/>
    <property type="molecule type" value="Genomic_DNA"/>
</dbReference>
<accession>A0A7R9PYQ8</accession>
<dbReference type="OrthoDB" id="6513357at2759"/>
<sequence>MNVLQALCHFLPFIPEEKREEFLSEYFQLVNEDYIYKQFEAKELTDESPVRLNYDYIIVTAVKQHSN</sequence>
<evidence type="ECO:0000313" key="1">
    <source>
        <dbReference type="EMBL" id="CAD7625223.1"/>
    </source>
</evidence>
<reference evidence="1" key="1">
    <citation type="submission" date="2020-11" db="EMBL/GenBank/DDBJ databases">
        <authorList>
            <person name="Tran Van P."/>
        </authorList>
    </citation>
    <scope>NUCLEOTIDE SEQUENCE</scope>
</reference>
<proteinExistence type="predicted"/>
<organism evidence="1">
    <name type="scientific">Medioppia subpectinata</name>
    <dbReference type="NCBI Taxonomy" id="1979941"/>
    <lineage>
        <taxon>Eukaryota</taxon>
        <taxon>Metazoa</taxon>
        <taxon>Ecdysozoa</taxon>
        <taxon>Arthropoda</taxon>
        <taxon>Chelicerata</taxon>
        <taxon>Arachnida</taxon>
        <taxon>Acari</taxon>
        <taxon>Acariformes</taxon>
        <taxon>Sarcoptiformes</taxon>
        <taxon>Oribatida</taxon>
        <taxon>Brachypylina</taxon>
        <taxon>Oppioidea</taxon>
        <taxon>Oppiidae</taxon>
        <taxon>Medioppia</taxon>
    </lineage>
</organism>
<name>A0A7R9PYQ8_9ACAR</name>
<evidence type="ECO:0000313" key="2">
    <source>
        <dbReference type="Proteomes" id="UP000759131"/>
    </source>
</evidence>
<protein>
    <submittedName>
        <fullName evidence="1">Uncharacterized protein</fullName>
    </submittedName>
</protein>
<dbReference type="AlphaFoldDB" id="A0A7R9PYQ8"/>
<dbReference type="EMBL" id="CAJPIZ010002895">
    <property type="protein sequence ID" value="CAG2105653.1"/>
    <property type="molecule type" value="Genomic_DNA"/>
</dbReference>